<keyword evidence="8" id="KW-0418">Kinase</keyword>
<dbReference type="AlphaFoldDB" id="A0A9Q1KXV0"/>
<evidence type="ECO:0000256" key="5">
    <source>
        <dbReference type="ARBA" id="ARBA00022553"/>
    </source>
</evidence>
<evidence type="ECO:0000256" key="9">
    <source>
        <dbReference type="ARBA" id="ARBA00022840"/>
    </source>
</evidence>
<feature type="binding site" evidence="14">
    <location>
        <position position="176"/>
    </location>
    <ligand>
        <name>ATP</name>
        <dbReference type="ChEBI" id="CHEBI:30616"/>
    </ligand>
</feature>
<comment type="catalytic activity">
    <reaction evidence="10">
        <text>L-threonyl-[protein] + ATP = O-phospho-L-threonyl-[protein] + ADP + H(+)</text>
        <dbReference type="Rhea" id="RHEA:46608"/>
        <dbReference type="Rhea" id="RHEA-COMP:11060"/>
        <dbReference type="Rhea" id="RHEA-COMP:11605"/>
        <dbReference type="ChEBI" id="CHEBI:15378"/>
        <dbReference type="ChEBI" id="CHEBI:30013"/>
        <dbReference type="ChEBI" id="CHEBI:30616"/>
        <dbReference type="ChEBI" id="CHEBI:61977"/>
        <dbReference type="ChEBI" id="CHEBI:456216"/>
        <dbReference type="EC" id="2.7.11.1"/>
    </reaction>
</comment>
<dbReference type="SMART" id="SM00220">
    <property type="entry name" value="S_TKc"/>
    <property type="match status" value="1"/>
</dbReference>
<dbReference type="PANTHER" id="PTHR47987:SF7">
    <property type="entry name" value="PROTEIN KINASE SUPERFAMILY PROTEIN"/>
    <property type="match status" value="1"/>
</dbReference>
<evidence type="ECO:0000256" key="7">
    <source>
        <dbReference type="ARBA" id="ARBA00022741"/>
    </source>
</evidence>
<protein>
    <recommendedName>
        <fullName evidence="2">non-specific serine/threonine protein kinase</fullName>
        <ecNumber evidence="2">2.7.11.1</ecNumber>
    </recommendedName>
</protein>
<keyword evidence="13" id="KW-0802">TPR repeat</keyword>
<dbReference type="SUPFAM" id="SSF56112">
    <property type="entry name" value="Protein kinase-like (PK-like)"/>
    <property type="match status" value="1"/>
</dbReference>
<evidence type="ECO:0000256" key="4">
    <source>
        <dbReference type="ARBA" id="ARBA00022527"/>
    </source>
</evidence>
<dbReference type="Gene3D" id="1.25.40.10">
    <property type="entry name" value="Tetratricopeptide repeat domain"/>
    <property type="match status" value="1"/>
</dbReference>
<dbReference type="GO" id="GO:0051020">
    <property type="term" value="F:GTPase binding"/>
    <property type="evidence" value="ECO:0007669"/>
    <property type="project" value="UniProtKB-ARBA"/>
</dbReference>
<keyword evidence="3" id="KW-0963">Cytoplasm</keyword>
<keyword evidence="19" id="KW-1185">Reference proteome</keyword>
<evidence type="ECO:0000256" key="12">
    <source>
        <dbReference type="ARBA" id="ARBA00063228"/>
    </source>
</evidence>
<feature type="compositionally biased region" description="Basic and acidic residues" evidence="15">
    <location>
        <begin position="1"/>
        <end position="12"/>
    </location>
</feature>
<dbReference type="InterPro" id="IPR046958">
    <property type="entry name" value="RBK1/2/STUNTED"/>
</dbReference>
<evidence type="ECO:0000256" key="10">
    <source>
        <dbReference type="ARBA" id="ARBA00047899"/>
    </source>
</evidence>
<evidence type="ECO:0000259" key="17">
    <source>
        <dbReference type="PROSITE" id="PS50011"/>
    </source>
</evidence>
<dbReference type="Proteomes" id="UP001153076">
    <property type="component" value="Unassembled WGS sequence"/>
</dbReference>
<evidence type="ECO:0000256" key="6">
    <source>
        <dbReference type="ARBA" id="ARBA00022679"/>
    </source>
</evidence>
<dbReference type="InterPro" id="IPR019734">
    <property type="entry name" value="TPR_rpt"/>
</dbReference>
<dbReference type="PROSITE" id="PS50293">
    <property type="entry name" value="TPR_REGION"/>
    <property type="match status" value="1"/>
</dbReference>
<dbReference type="PROSITE" id="PS50005">
    <property type="entry name" value="TPR"/>
    <property type="match status" value="1"/>
</dbReference>
<dbReference type="FunFam" id="1.10.510.10:FF:000335">
    <property type="entry name" value="receptor-like cytosolic serine/threonine-protein kinase RBK2"/>
    <property type="match status" value="1"/>
</dbReference>
<evidence type="ECO:0000256" key="15">
    <source>
        <dbReference type="SAM" id="MobiDB-lite"/>
    </source>
</evidence>
<keyword evidence="7 14" id="KW-0547">Nucleotide-binding</keyword>
<organism evidence="18 19">
    <name type="scientific">Carnegiea gigantea</name>
    <dbReference type="NCBI Taxonomy" id="171969"/>
    <lineage>
        <taxon>Eukaryota</taxon>
        <taxon>Viridiplantae</taxon>
        <taxon>Streptophyta</taxon>
        <taxon>Embryophyta</taxon>
        <taxon>Tracheophyta</taxon>
        <taxon>Spermatophyta</taxon>
        <taxon>Magnoliopsida</taxon>
        <taxon>eudicotyledons</taxon>
        <taxon>Gunneridae</taxon>
        <taxon>Pentapetalae</taxon>
        <taxon>Caryophyllales</taxon>
        <taxon>Cactineae</taxon>
        <taxon>Cactaceae</taxon>
        <taxon>Cactoideae</taxon>
        <taxon>Echinocereeae</taxon>
        <taxon>Carnegiea</taxon>
    </lineage>
</organism>
<evidence type="ECO:0000313" key="19">
    <source>
        <dbReference type="Proteomes" id="UP001153076"/>
    </source>
</evidence>
<comment type="caution">
    <text evidence="18">The sequence shown here is derived from an EMBL/GenBank/DDBJ whole genome shotgun (WGS) entry which is preliminary data.</text>
</comment>
<proteinExistence type="predicted"/>
<dbReference type="Gene3D" id="1.10.510.10">
    <property type="entry name" value="Transferase(Phosphotransferase) domain 1"/>
    <property type="match status" value="1"/>
</dbReference>
<dbReference type="InterPro" id="IPR011009">
    <property type="entry name" value="Kinase-like_dom_sf"/>
</dbReference>
<dbReference type="GO" id="GO:0005524">
    <property type="term" value="F:ATP binding"/>
    <property type="evidence" value="ECO:0007669"/>
    <property type="project" value="UniProtKB-UniRule"/>
</dbReference>
<dbReference type="FunFam" id="3.30.200.20:FF:000389">
    <property type="entry name" value="Receptor-like cytosolic serine/threonine-protein kinase RBK1"/>
    <property type="match status" value="1"/>
</dbReference>
<evidence type="ECO:0000313" key="18">
    <source>
        <dbReference type="EMBL" id="KAJ8451895.1"/>
    </source>
</evidence>
<comment type="subunit">
    <text evidence="12">Interacts with ARAC5 and ARAC10.</text>
</comment>
<dbReference type="Pfam" id="PF07714">
    <property type="entry name" value="PK_Tyr_Ser-Thr"/>
    <property type="match status" value="1"/>
</dbReference>
<comment type="subcellular location">
    <subcellularLocation>
        <location evidence="1">Cytoplasm</location>
    </subcellularLocation>
</comment>
<evidence type="ECO:0000256" key="16">
    <source>
        <dbReference type="SAM" id="Phobius"/>
    </source>
</evidence>
<dbReference type="InterPro" id="IPR011990">
    <property type="entry name" value="TPR-like_helical_dom_sf"/>
</dbReference>
<dbReference type="InterPro" id="IPR017441">
    <property type="entry name" value="Protein_kinase_ATP_BS"/>
</dbReference>
<dbReference type="InterPro" id="IPR008271">
    <property type="entry name" value="Ser/Thr_kinase_AS"/>
</dbReference>
<dbReference type="EMBL" id="JAKOGI010000007">
    <property type="protein sequence ID" value="KAJ8451895.1"/>
    <property type="molecule type" value="Genomic_DNA"/>
</dbReference>
<keyword evidence="16" id="KW-0472">Membrane</keyword>
<keyword evidence="9 14" id="KW-0067">ATP-binding</keyword>
<dbReference type="Pfam" id="PF00515">
    <property type="entry name" value="TPR_1"/>
    <property type="match status" value="1"/>
</dbReference>
<evidence type="ECO:0000256" key="3">
    <source>
        <dbReference type="ARBA" id="ARBA00022490"/>
    </source>
</evidence>
<keyword evidence="5" id="KW-0597">Phosphoprotein</keyword>
<keyword evidence="4" id="KW-0723">Serine/threonine-protein kinase</keyword>
<dbReference type="GO" id="GO:0005737">
    <property type="term" value="C:cytoplasm"/>
    <property type="evidence" value="ECO:0007669"/>
    <property type="project" value="UniProtKB-SubCell"/>
</dbReference>
<feature type="compositionally biased region" description="Low complexity" evidence="15">
    <location>
        <begin position="36"/>
        <end position="54"/>
    </location>
</feature>
<feature type="domain" description="Protein kinase" evidence="17">
    <location>
        <begin position="148"/>
        <end position="443"/>
    </location>
</feature>
<dbReference type="SMART" id="SM00028">
    <property type="entry name" value="TPR"/>
    <property type="match status" value="1"/>
</dbReference>
<keyword evidence="6" id="KW-0808">Transferase</keyword>
<dbReference type="PROSITE" id="PS00108">
    <property type="entry name" value="PROTEIN_KINASE_ST"/>
    <property type="match status" value="1"/>
</dbReference>
<dbReference type="Gene3D" id="3.30.200.20">
    <property type="entry name" value="Phosphorylase Kinase, domain 1"/>
    <property type="match status" value="1"/>
</dbReference>
<dbReference type="PROSITE" id="PS50011">
    <property type="entry name" value="PROTEIN_KINASE_DOM"/>
    <property type="match status" value="1"/>
</dbReference>
<dbReference type="PANTHER" id="PTHR47987">
    <property type="entry name" value="OS08G0249100 PROTEIN"/>
    <property type="match status" value="1"/>
</dbReference>
<gene>
    <name evidence="18" type="ORF">Cgig2_007378</name>
</gene>
<accession>A0A9Q1KXV0</accession>
<comment type="catalytic activity">
    <reaction evidence="11">
        <text>L-seryl-[protein] + ATP = O-phospho-L-seryl-[protein] + ADP + H(+)</text>
        <dbReference type="Rhea" id="RHEA:17989"/>
        <dbReference type="Rhea" id="RHEA-COMP:9863"/>
        <dbReference type="Rhea" id="RHEA-COMP:11604"/>
        <dbReference type="ChEBI" id="CHEBI:15378"/>
        <dbReference type="ChEBI" id="CHEBI:29999"/>
        <dbReference type="ChEBI" id="CHEBI:30616"/>
        <dbReference type="ChEBI" id="CHEBI:83421"/>
        <dbReference type="ChEBI" id="CHEBI:456216"/>
        <dbReference type="EC" id="2.7.11.1"/>
    </reaction>
</comment>
<evidence type="ECO:0000256" key="14">
    <source>
        <dbReference type="PROSITE-ProRule" id="PRU10141"/>
    </source>
</evidence>
<dbReference type="SUPFAM" id="SSF48452">
    <property type="entry name" value="TPR-like"/>
    <property type="match status" value="1"/>
</dbReference>
<feature type="repeat" description="TPR" evidence="13">
    <location>
        <begin position="658"/>
        <end position="691"/>
    </location>
</feature>
<keyword evidence="16" id="KW-1133">Transmembrane helix</keyword>
<dbReference type="InterPro" id="IPR000719">
    <property type="entry name" value="Prot_kinase_dom"/>
</dbReference>
<evidence type="ECO:0000256" key="2">
    <source>
        <dbReference type="ARBA" id="ARBA00012513"/>
    </source>
</evidence>
<dbReference type="InterPro" id="IPR001245">
    <property type="entry name" value="Ser-Thr/Tyr_kinase_cat_dom"/>
</dbReference>
<name>A0A9Q1KXV0_9CARY</name>
<reference evidence="18" key="1">
    <citation type="submission" date="2022-04" db="EMBL/GenBank/DDBJ databases">
        <title>Carnegiea gigantea Genome sequencing and assembly v2.</title>
        <authorList>
            <person name="Copetti D."/>
            <person name="Sanderson M.J."/>
            <person name="Burquez A."/>
            <person name="Wojciechowski M.F."/>
        </authorList>
    </citation>
    <scope>NUCLEOTIDE SEQUENCE</scope>
    <source>
        <strain evidence="18">SGP5-SGP5p</strain>
        <tissue evidence="18">Aerial part</tissue>
    </source>
</reference>
<dbReference type="PROSITE" id="PS00107">
    <property type="entry name" value="PROTEIN_KINASE_ATP"/>
    <property type="match status" value="1"/>
</dbReference>
<sequence length="703" mass="78089">MKNSSNKRETRSGKQSPRCVLEIPISDGSPVSDRLNSPGSSSSSSSSPSASNPNTIEKETPKGGSSYGYGIPWKGLFSSGKRKSRGRRFSTSSIPLLSNCELTAKTLRQKLLRMWTAEVGVDCGLGFVRKPHWRNFTYAELEAATDKFCPERLVGKGGHAEVYKGFLPDGTLVAVKRLRKDDKEDERTADFLSELGIIAHVDHPNTDKLIGFGLEGGLYLVLQYAANGSVESHLQGSSEEWDWKTRYKVAVGVAEGLSYLHHTCQRRIIHRDIKASNILLGENNEPLPYETNLCTYDDNAMQISDFGLAKWLPDKWLHHVVHPIEGTFGYLAPEYFMHGIADEKTDVFAYGVLLLELITGRHAVAVDPSRQSLVMWAKPFLDSNNVKELADPQLEGKYDPVEMKRAMVVASMCIHHSPGERPYMNKVVEILRGEGGPVDHMKQASMGPRSLLLDACDLEDYTCSNYLQDLNRHRELVMESPELRRRRERKMQFQPETAIQLAFLALTLGIFLAIYNLPKKAFTKLRSSNRATVQSNRHFLIGAQLLSRARSTRHRSAATSLAKDAVAEADKALALQPKDPAAHILKALAQDLMGHRTSAIKSLDAALSPPAVKLLSGREKADALVKRAELQMAVNRRRRVDSAVSDLVEAVGLTRDNATAFCLLGQCYELKGMRDEALDAFQRALQVEPESDLAREGLARLKS</sequence>
<dbReference type="GO" id="GO:0004674">
    <property type="term" value="F:protein serine/threonine kinase activity"/>
    <property type="evidence" value="ECO:0007669"/>
    <property type="project" value="UniProtKB-KW"/>
</dbReference>
<evidence type="ECO:0000256" key="8">
    <source>
        <dbReference type="ARBA" id="ARBA00022777"/>
    </source>
</evidence>
<dbReference type="OrthoDB" id="4062651at2759"/>
<feature type="region of interest" description="Disordered" evidence="15">
    <location>
        <begin position="1"/>
        <end position="66"/>
    </location>
</feature>
<keyword evidence="16" id="KW-0812">Transmembrane</keyword>
<evidence type="ECO:0000256" key="11">
    <source>
        <dbReference type="ARBA" id="ARBA00048679"/>
    </source>
</evidence>
<dbReference type="EC" id="2.7.11.1" evidence="2"/>
<feature type="transmembrane region" description="Helical" evidence="16">
    <location>
        <begin position="498"/>
        <end position="517"/>
    </location>
</feature>
<evidence type="ECO:0000256" key="1">
    <source>
        <dbReference type="ARBA" id="ARBA00004496"/>
    </source>
</evidence>
<evidence type="ECO:0000256" key="13">
    <source>
        <dbReference type="PROSITE-ProRule" id="PRU00339"/>
    </source>
</evidence>